<evidence type="ECO:0000256" key="1">
    <source>
        <dbReference type="PROSITE-ProRule" id="PRU00267"/>
    </source>
</evidence>
<keyword evidence="1" id="KW-0238">DNA-binding</keyword>
<evidence type="ECO:0000313" key="4">
    <source>
        <dbReference type="EMBL" id="CDW84813.1"/>
    </source>
</evidence>
<dbReference type="AlphaFoldDB" id="A0A078AVF8"/>
<dbReference type="PROSITE" id="PS50118">
    <property type="entry name" value="HMG_BOX_2"/>
    <property type="match status" value="1"/>
</dbReference>
<feature type="compositionally biased region" description="Acidic residues" evidence="2">
    <location>
        <begin position="244"/>
        <end position="254"/>
    </location>
</feature>
<sequence>MDKGKKQVKAVEGGKTSERKPRSVSKKDDKKKAGSKSKSNTRASKSPMGKKSDAKAKGKKSASTDVKKKEQTASEVKDKKKGKGKKDEASEPEEEKLKPTRAISSYIYFSNEMVPKIKKDDGLSHKEAMSKAGELWGKLSADDKKPFDKLHDDDVKRQILSLTYLILRYEKQLKELQTKGYFIMADGTKSSDHAVVGKKKRGQRSEKKEAKKRSSAVNKSMRSEKSGEKGKKGAAKGKSKKSDDDLDIESDSESENASQPQESD</sequence>
<dbReference type="SMART" id="SM00398">
    <property type="entry name" value="HMG"/>
    <property type="match status" value="1"/>
</dbReference>
<dbReference type="Pfam" id="PF00505">
    <property type="entry name" value="HMG_box"/>
    <property type="match status" value="1"/>
</dbReference>
<feature type="region of interest" description="Disordered" evidence="2">
    <location>
        <begin position="190"/>
        <end position="264"/>
    </location>
</feature>
<feature type="compositionally biased region" description="Basic and acidic residues" evidence="2">
    <location>
        <begin position="65"/>
        <end position="78"/>
    </location>
</feature>
<feature type="compositionally biased region" description="Basic and acidic residues" evidence="2">
    <location>
        <begin position="221"/>
        <end position="231"/>
    </location>
</feature>
<dbReference type="OrthoDB" id="1919336at2759"/>
<evidence type="ECO:0000313" key="5">
    <source>
        <dbReference type="Proteomes" id="UP000039865"/>
    </source>
</evidence>
<dbReference type="GO" id="GO:0003677">
    <property type="term" value="F:DNA binding"/>
    <property type="evidence" value="ECO:0007669"/>
    <property type="project" value="UniProtKB-UniRule"/>
</dbReference>
<feature type="region of interest" description="Disordered" evidence="2">
    <location>
        <begin position="1"/>
        <end position="100"/>
    </location>
</feature>
<dbReference type="Proteomes" id="UP000039865">
    <property type="component" value="Unassembled WGS sequence"/>
</dbReference>
<dbReference type="EMBL" id="CCKQ01013174">
    <property type="protein sequence ID" value="CDW84813.1"/>
    <property type="molecule type" value="Genomic_DNA"/>
</dbReference>
<feature type="DNA-binding region" description="HMG box" evidence="1">
    <location>
        <begin position="99"/>
        <end position="177"/>
    </location>
</feature>
<dbReference type="SUPFAM" id="SSF47095">
    <property type="entry name" value="HMG-box"/>
    <property type="match status" value="1"/>
</dbReference>
<reference evidence="4 5" key="1">
    <citation type="submission" date="2014-06" db="EMBL/GenBank/DDBJ databases">
        <authorList>
            <person name="Swart Estienne"/>
        </authorList>
    </citation>
    <scope>NUCLEOTIDE SEQUENCE [LARGE SCALE GENOMIC DNA]</scope>
    <source>
        <strain evidence="4 5">130c</strain>
    </source>
</reference>
<feature type="compositionally biased region" description="Basic and acidic residues" evidence="2">
    <location>
        <begin position="15"/>
        <end position="32"/>
    </location>
</feature>
<accession>A0A078AVF8</accession>
<keyword evidence="5" id="KW-1185">Reference proteome</keyword>
<dbReference type="InterPro" id="IPR036910">
    <property type="entry name" value="HMG_box_dom_sf"/>
</dbReference>
<name>A0A078AVF8_STYLE</name>
<dbReference type="GO" id="GO:0005634">
    <property type="term" value="C:nucleus"/>
    <property type="evidence" value="ECO:0007669"/>
    <property type="project" value="UniProtKB-UniRule"/>
</dbReference>
<feature type="domain" description="HMG box" evidence="3">
    <location>
        <begin position="99"/>
        <end position="177"/>
    </location>
</feature>
<dbReference type="InParanoid" id="A0A078AVF8"/>
<protein>
    <recommendedName>
        <fullName evidence="3">HMG box domain-containing protein</fullName>
    </recommendedName>
</protein>
<proteinExistence type="predicted"/>
<dbReference type="CDD" id="cd00084">
    <property type="entry name" value="HMG-box_SF"/>
    <property type="match status" value="1"/>
</dbReference>
<keyword evidence="1" id="KW-0539">Nucleus</keyword>
<dbReference type="InterPro" id="IPR009071">
    <property type="entry name" value="HMG_box_dom"/>
</dbReference>
<evidence type="ECO:0000256" key="2">
    <source>
        <dbReference type="SAM" id="MobiDB-lite"/>
    </source>
</evidence>
<evidence type="ECO:0000259" key="3">
    <source>
        <dbReference type="PROSITE" id="PS50118"/>
    </source>
</evidence>
<organism evidence="4 5">
    <name type="scientific">Stylonychia lemnae</name>
    <name type="common">Ciliate</name>
    <dbReference type="NCBI Taxonomy" id="5949"/>
    <lineage>
        <taxon>Eukaryota</taxon>
        <taxon>Sar</taxon>
        <taxon>Alveolata</taxon>
        <taxon>Ciliophora</taxon>
        <taxon>Intramacronucleata</taxon>
        <taxon>Spirotrichea</taxon>
        <taxon>Stichotrichia</taxon>
        <taxon>Sporadotrichida</taxon>
        <taxon>Oxytrichidae</taxon>
        <taxon>Stylonychinae</taxon>
        <taxon>Stylonychia</taxon>
    </lineage>
</organism>
<dbReference type="Gene3D" id="1.10.30.10">
    <property type="entry name" value="High mobility group box domain"/>
    <property type="match status" value="1"/>
</dbReference>
<gene>
    <name evidence="4" type="primary">Contig7307.g7807</name>
    <name evidence="4" type="ORF">STYLEM_13881</name>
</gene>